<dbReference type="AlphaFoldDB" id="A0AAV2GVP1"/>
<feature type="transmembrane region" description="Helical" evidence="1">
    <location>
        <begin position="20"/>
        <end position="53"/>
    </location>
</feature>
<evidence type="ECO:0008006" key="4">
    <source>
        <dbReference type="Google" id="ProtNLM"/>
    </source>
</evidence>
<organism evidence="2 3">
    <name type="scientific">Linum trigynum</name>
    <dbReference type="NCBI Taxonomy" id="586398"/>
    <lineage>
        <taxon>Eukaryota</taxon>
        <taxon>Viridiplantae</taxon>
        <taxon>Streptophyta</taxon>
        <taxon>Embryophyta</taxon>
        <taxon>Tracheophyta</taxon>
        <taxon>Spermatophyta</taxon>
        <taxon>Magnoliopsida</taxon>
        <taxon>eudicotyledons</taxon>
        <taxon>Gunneridae</taxon>
        <taxon>Pentapetalae</taxon>
        <taxon>rosids</taxon>
        <taxon>fabids</taxon>
        <taxon>Malpighiales</taxon>
        <taxon>Linaceae</taxon>
        <taxon>Linum</taxon>
    </lineage>
</organism>
<keyword evidence="1" id="KW-0812">Transmembrane</keyword>
<protein>
    <recommendedName>
        <fullName evidence="4">Secreted peptide</fullName>
    </recommendedName>
</protein>
<accession>A0AAV2GVP1</accession>
<keyword evidence="1" id="KW-0472">Membrane</keyword>
<dbReference type="EMBL" id="OZ034822">
    <property type="protein sequence ID" value="CAL1414858.1"/>
    <property type="molecule type" value="Genomic_DNA"/>
</dbReference>
<reference evidence="2 3" key="1">
    <citation type="submission" date="2024-04" db="EMBL/GenBank/DDBJ databases">
        <authorList>
            <person name="Fracassetti M."/>
        </authorList>
    </citation>
    <scope>NUCLEOTIDE SEQUENCE [LARGE SCALE GENOMIC DNA]</scope>
</reference>
<keyword evidence="3" id="KW-1185">Reference proteome</keyword>
<proteinExistence type="predicted"/>
<evidence type="ECO:0000313" key="2">
    <source>
        <dbReference type="EMBL" id="CAL1414858.1"/>
    </source>
</evidence>
<keyword evidence="1" id="KW-1133">Transmembrane helix</keyword>
<dbReference type="Proteomes" id="UP001497516">
    <property type="component" value="Chromosome 9"/>
</dbReference>
<evidence type="ECO:0000313" key="3">
    <source>
        <dbReference type="Proteomes" id="UP001497516"/>
    </source>
</evidence>
<gene>
    <name evidence="2" type="ORF">LTRI10_LOCUS53992</name>
</gene>
<evidence type="ECO:0000256" key="1">
    <source>
        <dbReference type="SAM" id="Phobius"/>
    </source>
</evidence>
<name>A0AAV2GVP1_9ROSI</name>
<sequence length="108" mass="11466">MVPSLLCAVSAGWPLVPIPPYILLILIYSFGLAHCVCCCFCSVGLLFCPSFSLMTLAGRRDGRQAGSAPFSPSSAAAASSQFGFPSLFFLSSWFGLVDLTLAQTICEF</sequence>